<reference evidence="1" key="2">
    <citation type="journal article" date="2015" name="Data Brief">
        <title>Shoot transcriptome of the giant reed, Arundo donax.</title>
        <authorList>
            <person name="Barrero R.A."/>
            <person name="Guerrero F.D."/>
            <person name="Moolhuijzen P."/>
            <person name="Goolsby J.A."/>
            <person name="Tidwell J."/>
            <person name="Bellgard S.E."/>
            <person name="Bellgard M.I."/>
        </authorList>
    </citation>
    <scope>NUCLEOTIDE SEQUENCE</scope>
    <source>
        <tissue evidence="1">Shoot tissue taken approximately 20 cm above the soil surface</tissue>
    </source>
</reference>
<sequence>MYCWIQRLHPATADHSDFSVFHLTTCHLSRIPTFKDLIAEPTEFEMAKGPLEKKTLAYNVLLDTAAASCHS</sequence>
<protein>
    <submittedName>
        <fullName evidence="1">Uncharacterized protein</fullName>
    </submittedName>
</protein>
<dbReference type="AlphaFoldDB" id="A0A0A9GXN7"/>
<organism evidence="1">
    <name type="scientific">Arundo donax</name>
    <name type="common">Giant reed</name>
    <name type="synonym">Donax arundinaceus</name>
    <dbReference type="NCBI Taxonomy" id="35708"/>
    <lineage>
        <taxon>Eukaryota</taxon>
        <taxon>Viridiplantae</taxon>
        <taxon>Streptophyta</taxon>
        <taxon>Embryophyta</taxon>
        <taxon>Tracheophyta</taxon>
        <taxon>Spermatophyta</taxon>
        <taxon>Magnoliopsida</taxon>
        <taxon>Liliopsida</taxon>
        <taxon>Poales</taxon>
        <taxon>Poaceae</taxon>
        <taxon>PACMAD clade</taxon>
        <taxon>Arundinoideae</taxon>
        <taxon>Arundineae</taxon>
        <taxon>Arundo</taxon>
    </lineage>
</organism>
<proteinExistence type="predicted"/>
<reference evidence="1" key="1">
    <citation type="submission" date="2014-09" db="EMBL/GenBank/DDBJ databases">
        <authorList>
            <person name="Magalhaes I.L.F."/>
            <person name="Oliveira U."/>
            <person name="Santos F.R."/>
            <person name="Vidigal T.H.D.A."/>
            <person name="Brescovit A.D."/>
            <person name="Santos A.J."/>
        </authorList>
    </citation>
    <scope>NUCLEOTIDE SEQUENCE</scope>
    <source>
        <tissue evidence="1">Shoot tissue taken approximately 20 cm above the soil surface</tissue>
    </source>
</reference>
<name>A0A0A9GXN7_ARUDO</name>
<accession>A0A0A9GXN7</accession>
<dbReference type="EMBL" id="GBRH01172543">
    <property type="protein sequence ID" value="JAE25353.1"/>
    <property type="molecule type" value="Transcribed_RNA"/>
</dbReference>
<evidence type="ECO:0000313" key="1">
    <source>
        <dbReference type="EMBL" id="JAE25353.1"/>
    </source>
</evidence>